<dbReference type="GO" id="GO:0016829">
    <property type="term" value="F:lyase activity"/>
    <property type="evidence" value="ECO:0007669"/>
    <property type="project" value="UniProtKB-KW"/>
</dbReference>
<feature type="chain" id="PRO_5007624703" evidence="1">
    <location>
        <begin position="22"/>
        <end position="614"/>
    </location>
</feature>
<dbReference type="Proteomes" id="UP000054903">
    <property type="component" value="Unassembled WGS sequence"/>
</dbReference>
<dbReference type="Pfam" id="PF13229">
    <property type="entry name" value="Beta_helix"/>
    <property type="match status" value="2"/>
</dbReference>
<evidence type="ECO:0000259" key="2">
    <source>
        <dbReference type="Pfam" id="PF13229"/>
    </source>
</evidence>
<dbReference type="InterPro" id="IPR039448">
    <property type="entry name" value="Beta_helix"/>
</dbReference>
<dbReference type="OrthoDB" id="9122170at2"/>
<proteinExistence type="predicted"/>
<evidence type="ECO:0000313" key="4">
    <source>
        <dbReference type="Proteomes" id="UP000054903"/>
    </source>
</evidence>
<evidence type="ECO:0000256" key="1">
    <source>
        <dbReference type="SAM" id="SignalP"/>
    </source>
</evidence>
<feature type="domain" description="Right handed beta helix" evidence="2">
    <location>
        <begin position="342"/>
        <end position="503"/>
    </location>
</feature>
<protein>
    <submittedName>
        <fullName evidence="3">Pectate lyase superfamily protein</fullName>
    </submittedName>
</protein>
<dbReference type="InterPro" id="IPR011050">
    <property type="entry name" value="Pectin_lyase_fold/virulence"/>
</dbReference>
<comment type="caution">
    <text evidence="3">The sequence shown here is derived from an EMBL/GenBank/DDBJ whole genome shotgun (WGS) entry which is preliminary data.</text>
</comment>
<name>A0A158E0U5_9BURK</name>
<reference evidence="3" key="1">
    <citation type="submission" date="2016-01" db="EMBL/GenBank/DDBJ databases">
        <authorList>
            <person name="Peeters C."/>
        </authorList>
    </citation>
    <scope>NUCLEOTIDE SEQUENCE</scope>
    <source>
        <strain evidence="3">LMG 29320</strain>
    </source>
</reference>
<feature type="domain" description="Right handed beta helix" evidence="2">
    <location>
        <begin position="145"/>
        <end position="280"/>
    </location>
</feature>
<dbReference type="AlphaFoldDB" id="A0A158E0U5"/>
<gene>
    <name evidence="3" type="ORF">AWB77_06140</name>
</gene>
<sequence>MKRLWHWFLIAALAYGNVAFARDTATPGIGATKGVSSSSEAGTAGYRSAAANAIAQKVARRFRSNVDCHAEFAADNTGRTDATKALNRCFATGGNVRLKAGIYKISSYLLVPANTFVTGDGPGETIVRLSANVALYAAWGAQDQYQIMLINGDNAGVFNLQIDAAGFRGCGIGVWYSSNNFIGGNAIRNCGSSAQGILQSGSSYQYVYNNHIFNTMHGMEIWQVTHGQYADNVIETAAEGGFFEADSEDLLVYGNMISDCGDVGLDAEGGVDVILIGNTVRNAKFGELSYFANGTGSGRIPRNIVFVNNVAYRSPAYRAGAAQTSAPTSTEAGGIMLASSTDGQTGIVFSNNTVHATGRTALWANDQGAGVKTGIEISHNEFTSDDRLFTFQRASGALLSENHFHGRPGSEAYEGEWKNPDGGAFLNNTFNYDVTKSKGYALRYYTDAPIKTNPTIAGNACHNCGAFAFEHDPYKSGVAAIVHDNAFSDTWQENGGVHATANGYPQYRGQRLLISFSGVSAASLDLSTLTALGGPLTHARMTLQVSSTGAPGNAYEMTRQAGAAIISRNGSGAGSGAGASTARYASFSGEIIRIKGITSQTVTGYLTLDLTSSR</sequence>
<dbReference type="EMBL" id="FCNX02000021">
    <property type="protein sequence ID" value="SAL00434.1"/>
    <property type="molecule type" value="Genomic_DNA"/>
</dbReference>
<dbReference type="STRING" id="1777138.AWB77_06140"/>
<accession>A0A158E0U5</accession>
<keyword evidence="1" id="KW-0732">Signal</keyword>
<keyword evidence="3" id="KW-0456">Lyase</keyword>
<keyword evidence="4" id="KW-1185">Reference proteome</keyword>
<dbReference type="SUPFAM" id="SSF51126">
    <property type="entry name" value="Pectin lyase-like"/>
    <property type="match status" value="2"/>
</dbReference>
<organism evidence="3 4">
    <name type="scientific">Caballeronia fortuita</name>
    <dbReference type="NCBI Taxonomy" id="1777138"/>
    <lineage>
        <taxon>Bacteria</taxon>
        <taxon>Pseudomonadati</taxon>
        <taxon>Pseudomonadota</taxon>
        <taxon>Betaproteobacteria</taxon>
        <taxon>Burkholderiales</taxon>
        <taxon>Burkholderiaceae</taxon>
        <taxon>Caballeronia</taxon>
    </lineage>
</organism>
<dbReference type="InterPro" id="IPR012334">
    <property type="entry name" value="Pectin_lyas_fold"/>
</dbReference>
<feature type="signal peptide" evidence="1">
    <location>
        <begin position="1"/>
        <end position="21"/>
    </location>
</feature>
<evidence type="ECO:0000313" key="3">
    <source>
        <dbReference type="EMBL" id="SAL00434.1"/>
    </source>
</evidence>
<dbReference type="Gene3D" id="2.160.20.10">
    <property type="entry name" value="Single-stranded right-handed beta-helix, Pectin lyase-like"/>
    <property type="match status" value="1"/>
</dbReference>